<dbReference type="SUPFAM" id="SSF48726">
    <property type="entry name" value="Immunoglobulin"/>
    <property type="match status" value="1"/>
</dbReference>
<feature type="domain" description="Ig-like" evidence="4">
    <location>
        <begin position="25"/>
        <end position="130"/>
    </location>
</feature>
<dbReference type="PANTHER" id="PTHR14334">
    <property type="entry name" value="B-CELL ANTIGEN RECEPTOR COMPLEX-ASSOCIATED PROTEIN"/>
    <property type="match status" value="1"/>
</dbReference>
<sequence>MRIFEAALCVLCGLAILLSDCGAVPQKTAEKGQGNLFLCQEPRFIAARKGRRVSIHCFFESVHDNATVCNTTWYLGTPNGTFIRSVLSDADSQVKVNGRKSCPILVINNIQKRHNGLYFCKFNSKPEQTSPCGTELMVLGYSSMESAKSRNMMKDAIIMIQTILIVLFVVVPVLLLLEMKKKRSVKLEDHTYEGLEIYQSATYEDIQNVAVLTAKSMIGEHPCME</sequence>
<dbReference type="InterPro" id="IPR036179">
    <property type="entry name" value="Ig-like_dom_sf"/>
</dbReference>
<dbReference type="PROSITE" id="PS50835">
    <property type="entry name" value="IG_LIKE"/>
    <property type="match status" value="1"/>
</dbReference>
<dbReference type="AlphaFoldDB" id="A0A8C5N0Q6"/>
<dbReference type="InterPro" id="IPR007110">
    <property type="entry name" value="Ig-like_dom"/>
</dbReference>
<evidence type="ECO:0000256" key="2">
    <source>
        <dbReference type="SAM" id="Phobius"/>
    </source>
</evidence>
<dbReference type="Gene3D" id="2.60.40.10">
    <property type="entry name" value="Immunoglobulins"/>
    <property type="match status" value="1"/>
</dbReference>
<dbReference type="GO" id="GO:0009897">
    <property type="term" value="C:external side of plasma membrane"/>
    <property type="evidence" value="ECO:0007669"/>
    <property type="project" value="TreeGrafter"/>
</dbReference>
<dbReference type="InterPro" id="IPR013106">
    <property type="entry name" value="Ig_V-set"/>
</dbReference>
<evidence type="ECO:0000313" key="6">
    <source>
        <dbReference type="Proteomes" id="UP000694569"/>
    </source>
</evidence>
<evidence type="ECO:0000256" key="1">
    <source>
        <dbReference type="ARBA" id="ARBA00023319"/>
    </source>
</evidence>
<proteinExistence type="predicted"/>
<evidence type="ECO:0000313" key="5">
    <source>
        <dbReference type="Ensembl" id="ENSLLEP00000021274.1"/>
    </source>
</evidence>
<dbReference type="InterPro" id="IPR013783">
    <property type="entry name" value="Ig-like_fold"/>
</dbReference>
<dbReference type="GeneTree" id="ENSGT00940000154363"/>
<reference evidence="5" key="1">
    <citation type="submission" date="2025-08" db="UniProtKB">
        <authorList>
            <consortium name="Ensembl"/>
        </authorList>
    </citation>
    <scope>IDENTIFICATION</scope>
</reference>
<reference evidence="5" key="2">
    <citation type="submission" date="2025-09" db="UniProtKB">
        <authorList>
            <consortium name="Ensembl"/>
        </authorList>
    </citation>
    <scope>IDENTIFICATION</scope>
</reference>
<dbReference type="OrthoDB" id="9894386at2759"/>
<evidence type="ECO:0000259" key="4">
    <source>
        <dbReference type="PROSITE" id="PS50835"/>
    </source>
</evidence>
<keyword evidence="3" id="KW-0732">Signal</keyword>
<organism evidence="5 6">
    <name type="scientific">Leptobrachium leishanense</name>
    <name type="common">Leishan spiny toad</name>
    <dbReference type="NCBI Taxonomy" id="445787"/>
    <lineage>
        <taxon>Eukaryota</taxon>
        <taxon>Metazoa</taxon>
        <taxon>Chordata</taxon>
        <taxon>Craniata</taxon>
        <taxon>Vertebrata</taxon>
        <taxon>Euteleostomi</taxon>
        <taxon>Amphibia</taxon>
        <taxon>Batrachia</taxon>
        <taxon>Anura</taxon>
        <taxon>Pelobatoidea</taxon>
        <taxon>Megophryidae</taxon>
        <taxon>Leptobrachium</taxon>
    </lineage>
</organism>
<feature type="signal peptide" evidence="3">
    <location>
        <begin position="1"/>
        <end position="23"/>
    </location>
</feature>
<dbReference type="PANTHER" id="PTHR14334:SF2">
    <property type="entry name" value="B-CELL ANTIGEN RECEPTOR COMPLEX-ASSOCIATED PROTEIN BETA CHAIN"/>
    <property type="match status" value="1"/>
</dbReference>
<keyword evidence="1" id="KW-0393">Immunoglobulin domain</keyword>
<keyword evidence="2" id="KW-1133">Transmembrane helix</keyword>
<dbReference type="GO" id="GO:0030183">
    <property type="term" value="P:B cell differentiation"/>
    <property type="evidence" value="ECO:0007669"/>
    <property type="project" value="TreeGrafter"/>
</dbReference>
<dbReference type="GO" id="GO:0019815">
    <property type="term" value="C:B cell receptor complex"/>
    <property type="evidence" value="ECO:0007669"/>
    <property type="project" value="TreeGrafter"/>
</dbReference>
<name>A0A8C5N0Q6_9ANUR</name>
<protein>
    <recommendedName>
        <fullName evidence="4">Ig-like domain-containing protein</fullName>
    </recommendedName>
</protein>
<keyword evidence="2" id="KW-0812">Transmembrane</keyword>
<keyword evidence="6" id="KW-1185">Reference proteome</keyword>
<feature type="chain" id="PRO_5034612333" description="Ig-like domain-containing protein" evidence="3">
    <location>
        <begin position="24"/>
        <end position="225"/>
    </location>
</feature>
<dbReference type="GO" id="GO:0050853">
    <property type="term" value="P:B cell receptor signaling pathway"/>
    <property type="evidence" value="ECO:0007669"/>
    <property type="project" value="TreeGrafter"/>
</dbReference>
<dbReference type="Proteomes" id="UP000694569">
    <property type="component" value="Unplaced"/>
</dbReference>
<dbReference type="InterPro" id="IPR003599">
    <property type="entry name" value="Ig_sub"/>
</dbReference>
<dbReference type="SMART" id="SM00409">
    <property type="entry name" value="IG"/>
    <property type="match status" value="1"/>
</dbReference>
<dbReference type="Ensembl" id="ENSLLET00000022095.1">
    <property type="protein sequence ID" value="ENSLLEP00000021274.1"/>
    <property type="gene ID" value="ENSLLEG00000013464.1"/>
</dbReference>
<dbReference type="Pfam" id="PF07686">
    <property type="entry name" value="V-set"/>
    <property type="match status" value="1"/>
</dbReference>
<feature type="transmembrane region" description="Helical" evidence="2">
    <location>
        <begin position="156"/>
        <end position="177"/>
    </location>
</feature>
<evidence type="ECO:0000256" key="3">
    <source>
        <dbReference type="SAM" id="SignalP"/>
    </source>
</evidence>
<keyword evidence="2" id="KW-0472">Membrane</keyword>
<accession>A0A8C5N0Q6</accession>